<keyword evidence="3" id="KW-1185">Reference proteome</keyword>
<dbReference type="RefSeq" id="WP_179491549.1">
    <property type="nucleotide sequence ID" value="NZ_JACCCW010000002.1"/>
</dbReference>
<comment type="caution">
    <text evidence="2">The sequence shown here is derived from an EMBL/GenBank/DDBJ whole genome shotgun (WGS) entry which is preliminary data.</text>
</comment>
<dbReference type="Gene3D" id="2.60.40.1120">
    <property type="entry name" value="Carboxypeptidase-like, regulatory domain"/>
    <property type="match status" value="2"/>
</dbReference>
<evidence type="ECO:0000313" key="3">
    <source>
        <dbReference type="Proteomes" id="UP000589520"/>
    </source>
</evidence>
<gene>
    <name evidence="2" type="ORF">HDF17_002592</name>
</gene>
<feature type="compositionally biased region" description="Polar residues" evidence="1">
    <location>
        <begin position="13"/>
        <end position="24"/>
    </location>
</feature>
<sequence length="369" mass="38989">MFLLCLKTVEATAQSSPNNPSVGRSSKPEGGAVRGTVLDADTRRPLRFALIMLERRRNPASPVDTGQIAIAGRADANGNFSIADVPPGDYFALAIFQGYTSERDRLQAAVNSGTDPAQLFSRFPLLSVVSGGVSETILTLEHGSSLAGTAHWDDGSPAVSVAVSAIPAAQKKPKGLPAPLDQIEFPLGSASQPITDDQGNFRIPGLPPGEYLVQGALQVRFDSQGRGHAPSDSIYIKAYAPGTLSKQDAKVFHLMTGESRSDVNLVLSLDGMRSVTGQVVGAGEGTPPVTAGQLTLIDTQNPELEYRSSLSTQGEFRFPDVPSGTYDLKIEGAHNDAMQYAEYGQSLIVGNSDLTALRIILTPRSQSAP</sequence>
<dbReference type="EMBL" id="JACCCW010000002">
    <property type="protein sequence ID" value="NYF80272.1"/>
    <property type="molecule type" value="Genomic_DNA"/>
</dbReference>
<name>A0A7Y9PI05_9BACT</name>
<evidence type="ECO:0008006" key="4">
    <source>
        <dbReference type="Google" id="ProtNLM"/>
    </source>
</evidence>
<accession>A0A7Y9PI05</accession>
<evidence type="ECO:0000256" key="1">
    <source>
        <dbReference type="SAM" id="MobiDB-lite"/>
    </source>
</evidence>
<feature type="region of interest" description="Disordered" evidence="1">
    <location>
        <begin position="13"/>
        <end position="35"/>
    </location>
</feature>
<dbReference type="Proteomes" id="UP000589520">
    <property type="component" value="Unassembled WGS sequence"/>
</dbReference>
<protein>
    <recommendedName>
        <fullName evidence="4">Carboxypeptidase regulatory-like domain-containing protein</fullName>
    </recommendedName>
</protein>
<reference evidence="2 3" key="1">
    <citation type="submission" date="2020-07" db="EMBL/GenBank/DDBJ databases">
        <title>Genomic Encyclopedia of Type Strains, Phase IV (KMG-V): Genome sequencing to study the core and pangenomes of soil and plant-associated prokaryotes.</title>
        <authorList>
            <person name="Whitman W."/>
        </authorList>
    </citation>
    <scope>NUCLEOTIDE SEQUENCE [LARGE SCALE GENOMIC DNA]</scope>
    <source>
        <strain evidence="2 3">X4EP2</strain>
    </source>
</reference>
<dbReference type="InterPro" id="IPR013784">
    <property type="entry name" value="Carb-bd-like_fold"/>
</dbReference>
<dbReference type="AlphaFoldDB" id="A0A7Y9PI05"/>
<proteinExistence type="predicted"/>
<dbReference type="GO" id="GO:0030246">
    <property type="term" value="F:carbohydrate binding"/>
    <property type="evidence" value="ECO:0007669"/>
    <property type="project" value="InterPro"/>
</dbReference>
<dbReference type="SUPFAM" id="SSF49452">
    <property type="entry name" value="Starch-binding domain-like"/>
    <property type="match status" value="2"/>
</dbReference>
<evidence type="ECO:0000313" key="2">
    <source>
        <dbReference type="EMBL" id="NYF80272.1"/>
    </source>
</evidence>
<organism evidence="2 3">
    <name type="scientific">Granulicella arctica</name>
    <dbReference type="NCBI Taxonomy" id="940613"/>
    <lineage>
        <taxon>Bacteria</taxon>
        <taxon>Pseudomonadati</taxon>
        <taxon>Acidobacteriota</taxon>
        <taxon>Terriglobia</taxon>
        <taxon>Terriglobales</taxon>
        <taxon>Acidobacteriaceae</taxon>
        <taxon>Granulicella</taxon>
    </lineage>
</organism>